<evidence type="ECO:0000259" key="2">
    <source>
        <dbReference type="PROSITE" id="PS51782"/>
    </source>
</evidence>
<feature type="domain" description="LysM" evidence="2">
    <location>
        <begin position="3"/>
        <end position="49"/>
    </location>
</feature>
<dbReference type="InterPro" id="IPR018392">
    <property type="entry name" value="LysM"/>
</dbReference>
<dbReference type="Pfam" id="PF01476">
    <property type="entry name" value="LysM"/>
    <property type="match status" value="1"/>
</dbReference>
<dbReference type="SMART" id="SM00257">
    <property type="entry name" value="LysM"/>
    <property type="match status" value="1"/>
</dbReference>
<dbReference type="SUPFAM" id="SSF54106">
    <property type="entry name" value="LysM domain"/>
    <property type="match status" value="1"/>
</dbReference>
<feature type="compositionally biased region" description="Polar residues" evidence="1">
    <location>
        <begin position="810"/>
        <end position="819"/>
    </location>
</feature>
<evidence type="ECO:0000256" key="1">
    <source>
        <dbReference type="SAM" id="MobiDB-lite"/>
    </source>
</evidence>
<comment type="caution">
    <text evidence="3">The sequence shown here is derived from an EMBL/GenBank/DDBJ whole genome shotgun (WGS) entry which is preliminary data.</text>
</comment>
<feature type="region of interest" description="Disordered" evidence="1">
    <location>
        <begin position="174"/>
        <end position="194"/>
    </location>
</feature>
<organism evidence="3 4">
    <name type="scientific">Photobacterium arenosum</name>
    <dbReference type="NCBI Taxonomy" id="2774143"/>
    <lineage>
        <taxon>Bacteria</taxon>
        <taxon>Pseudomonadati</taxon>
        <taxon>Pseudomonadota</taxon>
        <taxon>Gammaproteobacteria</taxon>
        <taxon>Vibrionales</taxon>
        <taxon>Vibrionaceae</taxon>
        <taxon>Photobacterium</taxon>
    </lineage>
</organism>
<dbReference type="RefSeq" id="WP_192016348.1">
    <property type="nucleotide sequence ID" value="NZ_JACYTP010000008.1"/>
</dbReference>
<dbReference type="EMBL" id="JACYTP010000008">
    <property type="protein sequence ID" value="MBD8513655.1"/>
    <property type="molecule type" value="Genomic_DNA"/>
</dbReference>
<sequence length="829" mass="93592">MSRSYTVKPNDTLLQIAIDEKVDFSTLLELNPQYQRNPDFIRVGEQVRLPDDSQIEPAEPTYSVAPVSDLRPLEATGPLISPPLCQPSEVHDVVFVTGDGPLEYWILDETASKLLEEETKITDRLLQDYKALIERAPQGEGVTREQLELHAQAREAWLEDARYAGIFATEDKKPNRATRRAAQVKARRPQPNPNQERVKAMLKSLENRRRFVTQYRDDWFGESSIETLRAEILSQIQKEIDYYKTLEMKAVTPQSTTKSGVEMDKMNKTKKKYTTQHIREHIVEVYSINQTRHVYIRSRFHEREVRRWKRVARNSHAMNALEQRDYKGFGSAIRDDIKAEQKNLKVEGKLVEWKADGDKFKEWKATQPYLDEDGDTVFAVSAEAQLFRWGAQASVSTTFEPTKGKIDLGIGGEASFSLAEAKTEASLFLPSETGFPVKLHYKDSNGRDATYSFGCFRLQGKVTLGCFVGVMLDGRVQIGRPEEDGASTGVMFTPRVDLDKAPKGDVGFKAQGFAGAQASGQLSGGLEWQPPKDENTFNFQVLAEVKLEGNVAAGAGFNADFQLALIGGRFYLKCSGQLVWGVGGGGGFGAMINMEQLWELAKIIWQGLQHVDYRVLDNIDKEAYEYLVDATMIAFASDLIRDPNQALLNTMKAGSLQISTWKMKFDESQDRRRKANILAKRILNNTTSAGIPFNQLLPEAIGSMLDLLVEEFSWSFNEDQEWAIYKLLKESTYSWHKFEEILQRMNPAGQKTSGDQMMFDNLARINAILDGSQQSDFNRWVAKLAEQEKSALVTVDPYTPLSGQALASKRTQVHQQIAQRHQESETQTA</sequence>
<evidence type="ECO:0000313" key="4">
    <source>
        <dbReference type="Proteomes" id="UP000649768"/>
    </source>
</evidence>
<protein>
    <submittedName>
        <fullName evidence="3">LysM peptidoglycan-binding domain-containing protein</fullName>
    </submittedName>
</protein>
<feature type="region of interest" description="Disordered" evidence="1">
    <location>
        <begin position="810"/>
        <end position="829"/>
    </location>
</feature>
<dbReference type="PROSITE" id="PS51782">
    <property type="entry name" value="LYSM"/>
    <property type="match status" value="1"/>
</dbReference>
<keyword evidence="4" id="KW-1185">Reference proteome</keyword>
<gene>
    <name evidence="3" type="ORF">IFO68_13320</name>
</gene>
<reference evidence="3 4" key="1">
    <citation type="submission" date="2020-09" db="EMBL/GenBank/DDBJ databases">
        <title>Photobacterium sp. CAU 1568 isolated from sand of Sido Beach.</title>
        <authorList>
            <person name="Kim W."/>
        </authorList>
    </citation>
    <scope>NUCLEOTIDE SEQUENCE [LARGE SCALE GENOMIC DNA]</scope>
    <source>
        <strain evidence="3 4">CAU 1568</strain>
    </source>
</reference>
<proteinExistence type="predicted"/>
<dbReference type="Proteomes" id="UP000649768">
    <property type="component" value="Unassembled WGS sequence"/>
</dbReference>
<dbReference type="CDD" id="cd00118">
    <property type="entry name" value="LysM"/>
    <property type="match status" value="1"/>
</dbReference>
<dbReference type="Gene3D" id="3.10.350.10">
    <property type="entry name" value="LysM domain"/>
    <property type="match status" value="1"/>
</dbReference>
<feature type="compositionally biased region" description="Basic and acidic residues" evidence="1">
    <location>
        <begin position="820"/>
        <end position="829"/>
    </location>
</feature>
<accession>A0ABR9BM63</accession>
<evidence type="ECO:0000313" key="3">
    <source>
        <dbReference type="EMBL" id="MBD8513655.1"/>
    </source>
</evidence>
<dbReference type="InterPro" id="IPR036779">
    <property type="entry name" value="LysM_dom_sf"/>
</dbReference>
<name>A0ABR9BM63_9GAMM</name>